<protein>
    <submittedName>
        <fullName evidence="5">Riboflavin biosynthesis pyrimidine reductase</fullName>
    </submittedName>
</protein>
<feature type="domain" description="Bacterial bifunctional deaminase-reductase C-terminal" evidence="4">
    <location>
        <begin position="20"/>
        <end position="213"/>
    </location>
</feature>
<dbReference type="InterPro" id="IPR024072">
    <property type="entry name" value="DHFR-like_dom_sf"/>
</dbReference>
<evidence type="ECO:0000313" key="6">
    <source>
        <dbReference type="Proteomes" id="UP001257739"/>
    </source>
</evidence>
<dbReference type="InterPro" id="IPR002734">
    <property type="entry name" value="RibDG_C"/>
</dbReference>
<keyword evidence="3" id="KW-0560">Oxidoreductase</keyword>
<sequence>MFPEQAELERLYAYPEGKTWVRTNFVSTLDGAAYDESGKSGSLGGEVDKRVFALLRSLADVIIVGAGTARTEGYQPVGTDEVDGDLRSRLGLAPVPPIAVVSRRLDIPDVLRDQLLITTTDAPGLAELRDEMDVLAFGEGVIDWPAVLAELASRGLTRVLCEGGPTLHGTLVAHDLVDDLCLTIAPVLAAGAAPRIAHGPQAVTTHMQRAHVLDADGVLLTRWVRS</sequence>
<dbReference type="SUPFAM" id="SSF53597">
    <property type="entry name" value="Dihydrofolate reductase-like"/>
    <property type="match status" value="1"/>
</dbReference>
<evidence type="ECO:0000256" key="2">
    <source>
        <dbReference type="ARBA" id="ARBA00022857"/>
    </source>
</evidence>
<dbReference type="PANTHER" id="PTHR38011">
    <property type="entry name" value="DIHYDROFOLATE REDUCTASE FAMILY PROTEIN (AFU_ORTHOLOGUE AFUA_8G06820)"/>
    <property type="match status" value="1"/>
</dbReference>
<reference evidence="5 6" key="1">
    <citation type="submission" date="2023-07" db="EMBL/GenBank/DDBJ databases">
        <title>Sorghum-associated microbial communities from plants grown in Nebraska, USA.</title>
        <authorList>
            <person name="Schachtman D."/>
        </authorList>
    </citation>
    <scope>NUCLEOTIDE SEQUENCE [LARGE SCALE GENOMIC DNA]</scope>
    <source>
        <strain evidence="5 6">BE248</strain>
    </source>
</reference>
<dbReference type="InterPro" id="IPR050765">
    <property type="entry name" value="Riboflavin_Biosynth_HTPR"/>
</dbReference>
<evidence type="ECO:0000256" key="1">
    <source>
        <dbReference type="ARBA" id="ARBA00005104"/>
    </source>
</evidence>
<evidence type="ECO:0000256" key="3">
    <source>
        <dbReference type="ARBA" id="ARBA00023002"/>
    </source>
</evidence>
<dbReference type="Proteomes" id="UP001257739">
    <property type="component" value="Unassembled WGS sequence"/>
</dbReference>
<dbReference type="PANTHER" id="PTHR38011:SF7">
    <property type="entry name" value="2,5-DIAMINO-6-RIBOSYLAMINO-4(3H)-PYRIMIDINONE 5'-PHOSPHATE REDUCTASE"/>
    <property type="match status" value="1"/>
</dbReference>
<name>A0ABU1UNC0_9ACTN</name>
<comment type="caution">
    <text evidence="5">The sequence shown here is derived from an EMBL/GenBank/DDBJ whole genome shotgun (WGS) entry which is preliminary data.</text>
</comment>
<organism evidence="5 6">
    <name type="scientific">Aeromicrobium panaciterrae</name>
    <dbReference type="NCBI Taxonomy" id="363861"/>
    <lineage>
        <taxon>Bacteria</taxon>
        <taxon>Bacillati</taxon>
        <taxon>Actinomycetota</taxon>
        <taxon>Actinomycetes</taxon>
        <taxon>Propionibacteriales</taxon>
        <taxon>Nocardioidaceae</taxon>
        <taxon>Aeromicrobium</taxon>
    </lineage>
</organism>
<dbReference type="RefSeq" id="WP_309968992.1">
    <property type="nucleotide sequence ID" value="NZ_JAVDWH010000001.1"/>
</dbReference>
<gene>
    <name evidence="5" type="ORF">J2X11_001518</name>
</gene>
<keyword evidence="6" id="KW-1185">Reference proteome</keyword>
<dbReference type="EMBL" id="JAVDWH010000001">
    <property type="protein sequence ID" value="MDR7086679.1"/>
    <property type="molecule type" value="Genomic_DNA"/>
</dbReference>
<proteinExistence type="predicted"/>
<accession>A0ABU1UNC0</accession>
<dbReference type="Gene3D" id="3.40.430.10">
    <property type="entry name" value="Dihydrofolate Reductase, subunit A"/>
    <property type="match status" value="1"/>
</dbReference>
<comment type="pathway">
    <text evidence="1">Cofactor biosynthesis; riboflavin biosynthesis.</text>
</comment>
<keyword evidence="2" id="KW-0521">NADP</keyword>
<evidence type="ECO:0000313" key="5">
    <source>
        <dbReference type="EMBL" id="MDR7086679.1"/>
    </source>
</evidence>
<evidence type="ECO:0000259" key="4">
    <source>
        <dbReference type="Pfam" id="PF01872"/>
    </source>
</evidence>
<dbReference type="Pfam" id="PF01872">
    <property type="entry name" value="RibD_C"/>
    <property type="match status" value="1"/>
</dbReference>